<dbReference type="Gene3D" id="2.60.120.10">
    <property type="entry name" value="Jelly Rolls"/>
    <property type="match status" value="3"/>
</dbReference>
<keyword evidence="2" id="KW-0116">cAMP-binding</keyword>
<dbReference type="PROSITE" id="PS50042">
    <property type="entry name" value="CNMP_BINDING_3"/>
    <property type="match status" value="2"/>
</dbReference>
<dbReference type="PANTHER" id="PTHR11635">
    <property type="entry name" value="CAMP-DEPENDENT PROTEIN KINASE REGULATORY CHAIN"/>
    <property type="match status" value="1"/>
</dbReference>
<dbReference type="GO" id="GO:0005952">
    <property type="term" value="C:cAMP-dependent protein kinase complex"/>
    <property type="evidence" value="ECO:0007669"/>
    <property type="project" value="InterPro"/>
</dbReference>
<dbReference type="PANTHER" id="PTHR11635:SF152">
    <property type="entry name" value="CAMP-DEPENDENT PROTEIN KINASE TYPE I REGULATORY SUBUNIT-RELATED"/>
    <property type="match status" value="1"/>
</dbReference>
<sequence>MGNAPSSEQEVNVPARTTKTSSALSQEARTKFQNWLEKFPFDLKSPQIQSVLNASRVLDVESSKVLLRKGEIPAGLYVVVSGKFEVLSEGENFVLREIGEGDCFGEVSVMYNTKCTATVRAISRSTVIQLKTEDARRLFTLPPKIPQREWFIQRKYIDSSGLFEGSGLSKDIALKVLTKAPVFQGWNENTLKEIVKSLKERPITLYPAGSVIFLQGFTGSEMYILLHGRVQFSTKDQELAVFDAGENGFCFGEEGLFAKTKRRSNVRTLSPCQIIQLTAENFHGALDKNPADKMLLQLTHQKWKEHITKRNNQLYEEFGGALDMEILRMALKQTKYFSSCPSGFVYIIALSITVKAVQEEQAILSHKQYSEGHWLFLVLKGSAILVNDEDNTEQLLDVEQIFCKTSLSPANAWVKANEVSVVAVFPWSAVTEAQDVFPDVTLEQ</sequence>
<keyword evidence="3" id="KW-0114">cAMP</keyword>
<protein>
    <recommendedName>
        <fullName evidence="5">Cyclic nucleotide-binding domain-containing protein</fullName>
    </recommendedName>
</protein>
<dbReference type="Pfam" id="PF00027">
    <property type="entry name" value="cNMP_binding"/>
    <property type="match status" value="2"/>
</dbReference>
<organism evidence="6 7">
    <name type="scientific">Exaiptasia diaphana</name>
    <name type="common">Tropical sea anemone</name>
    <name type="synonym">Aiptasia pulchella</name>
    <dbReference type="NCBI Taxonomy" id="2652724"/>
    <lineage>
        <taxon>Eukaryota</taxon>
        <taxon>Metazoa</taxon>
        <taxon>Cnidaria</taxon>
        <taxon>Anthozoa</taxon>
        <taxon>Hexacorallia</taxon>
        <taxon>Actiniaria</taxon>
        <taxon>Aiptasiidae</taxon>
        <taxon>Exaiptasia</taxon>
    </lineage>
</organism>
<dbReference type="KEGG" id="epa:110249997"/>
<dbReference type="EnsemblMetazoa" id="XM_021056594.2">
    <property type="protein sequence ID" value="XP_020912253.1"/>
    <property type="gene ID" value="LOC110249997"/>
</dbReference>
<reference evidence="6" key="1">
    <citation type="submission" date="2022-11" db="UniProtKB">
        <authorList>
            <consortium name="EnsemblMetazoa"/>
        </authorList>
    </citation>
    <scope>IDENTIFICATION</scope>
</reference>
<evidence type="ECO:0000256" key="3">
    <source>
        <dbReference type="ARBA" id="ARBA00023149"/>
    </source>
</evidence>
<evidence type="ECO:0000256" key="4">
    <source>
        <dbReference type="SAM" id="MobiDB-lite"/>
    </source>
</evidence>
<dbReference type="SUPFAM" id="SSF51206">
    <property type="entry name" value="cAMP-binding domain-like"/>
    <property type="match status" value="3"/>
</dbReference>
<dbReference type="AlphaFoldDB" id="A0A913XZI4"/>
<dbReference type="Proteomes" id="UP000887567">
    <property type="component" value="Unplaced"/>
</dbReference>
<dbReference type="OrthoDB" id="421226at2759"/>
<evidence type="ECO:0000313" key="7">
    <source>
        <dbReference type="Proteomes" id="UP000887567"/>
    </source>
</evidence>
<proteinExistence type="inferred from homology"/>
<feature type="region of interest" description="Disordered" evidence="4">
    <location>
        <begin position="1"/>
        <end position="25"/>
    </location>
</feature>
<name>A0A913XZI4_EXADI</name>
<keyword evidence="7" id="KW-1185">Reference proteome</keyword>
<dbReference type="GO" id="GO:0004862">
    <property type="term" value="F:cAMP-dependent protein kinase inhibitor activity"/>
    <property type="evidence" value="ECO:0007669"/>
    <property type="project" value="TreeGrafter"/>
</dbReference>
<dbReference type="GO" id="GO:0034236">
    <property type="term" value="F:protein kinase A catalytic subunit binding"/>
    <property type="evidence" value="ECO:0007669"/>
    <property type="project" value="TreeGrafter"/>
</dbReference>
<dbReference type="GeneID" id="110249997"/>
<evidence type="ECO:0000259" key="5">
    <source>
        <dbReference type="PROSITE" id="PS50042"/>
    </source>
</evidence>
<keyword evidence="2" id="KW-0547">Nucleotide-binding</keyword>
<evidence type="ECO:0000313" key="6">
    <source>
        <dbReference type="EnsemblMetazoa" id="XP_020912253.1"/>
    </source>
</evidence>
<evidence type="ECO:0000256" key="1">
    <source>
        <dbReference type="ARBA" id="ARBA00005753"/>
    </source>
</evidence>
<comment type="similarity">
    <text evidence="1">Belongs to the cAMP-dependent kinase regulatory chain family.</text>
</comment>
<dbReference type="InterPro" id="IPR000595">
    <property type="entry name" value="cNMP-bd_dom"/>
</dbReference>
<feature type="domain" description="Cyclic nucleotide-binding" evidence="5">
    <location>
        <begin position="182"/>
        <end position="286"/>
    </location>
</feature>
<dbReference type="GO" id="GO:0005829">
    <property type="term" value="C:cytosol"/>
    <property type="evidence" value="ECO:0007669"/>
    <property type="project" value="TreeGrafter"/>
</dbReference>
<accession>A0A913XZI4</accession>
<dbReference type="GO" id="GO:0030552">
    <property type="term" value="F:cAMP binding"/>
    <property type="evidence" value="ECO:0007669"/>
    <property type="project" value="UniProtKB-KW"/>
</dbReference>
<dbReference type="OMA" id="ESAMIIL"/>
<dbReference type="InterPro" id="IPR014710">
    <property type="entry name" value="RmlC-like_jellyroll"/>
</dbReference>
<evidence type="ECO:0000256" key="2">
    <source>
        <dbReference type="ARBA" id="ARBA00022566"/>
    </source>
</evidence>
<dbReference type="InterPro" id="IPR050503">
    <property type="entry name" value="cAMP-dep_PK_reg_su-like"/>
</dbReference>
<dbReference type="SMART" id="SM00100">
    <property type="entry name" value="cNMP"/>
    <property type="match status" value="2"/>
</dbReference>
<feature type="domain" description="Cyclic nucleotide-binding" evidence="5">
    <location>
        <begin position="39"/>
        <end position="139"/>
    </location>
</feature>
<dbReference type="CDD" id="cd00038">
    <property type="entry name" value="CAP_ED"/>
    <property type="match status" value="2"/>
</dbReference>
<dbReference type="InterPro" id="IPR018490">
    <property type="entry name" value="cNMP-bd_dom_sf"/>
</dbReference>
<dbReference type="RefSeq" id="XP_020912253.1">
    <property type="nucleotide sequence ID" value="XM_021056594.2"/>
</dbReference>